<reference evidence="1 2" key="1">
    <citation type="journal article" date="2018" name="Front. Plant Sci.">
        <title>Red Clover (Trifolium pratense) and Zigzag Clover (T. medium) - A Picture of Genomic Similarities and Differences.</title>
        <authorList>
            <person name="Dluhosova J."/>
            <person name="Istvanek J."/>
            <person name="Nedelnik J."/>
            <person name="Repkova J."/>
        </authorList>
    </citation>
    <scope>NUCLEOTIDE SEQUENCE [LARGE SCALE GENOMIC DNA]</scope>
    <source>
        <strain evidence="2">cv. 10/8</strain>
        <tissue evidence="1">Leaf</tissue>
    </source>
</reference>
<organism evidence="1 2">
    <name type="scientific">Trifolium medium</name>
    <dbReference type="NCBI Taxonomy" id="97028"/>
    <lineage>
        <taxon>Eukaryota</taxon>
        <taxon>Viridiplantae</taxon>
        <taxon>Streptophyta</taxon>
        <taxon>Embryophyta</taxon>
        <taxon>Tracheophyta</taxon>
        <taxon>Spermatophyta</taxon>
        <taxon>Magnoliopsida</taxon>
        <taxon>eudicotyledons</taxon>
        <taxon>Gunneridae</taxon>
        <taxon>Pentapetalae</taxon>
        <taxon>rosids</taxon>
        <taxon>fabids</taxon>
        <taxon>Fabales</taxon>
        <taxon>Fabaceae</taxon>
        <taxon>Papilionoideae</taxon>
        <taxon>50 kb inversion clade</taxon>
        <taxon>NPAAA clade</taxon>
        <taxon>Hologalegina</taxon>
        <taxon>IRL clade</taxon>
        <taxon>Trifolieae</taxon>
        <taxon>Trifolium</taxon>
    </lineage>
</organism>
<sequence length="62" mass="7137">VFPIWSHRRDVAWVDSGAIDCVEVATPPLTPAVRVWLCRSTHWGSFTPSVVDCLQIRFDRKR</sequence>
<accession>A0A392SVK2</accession>
<evidence type="ECO:0000313" key="2">
    <source>
        <dbReference type="Proteomes" id="UP000265520"/>
    </source>
</evidence>
<dbReference type="AlphaFoldDB" id="A0A392SVK2"/>
<proteinExistence type="predicted"/>
<protein>
    <submittedName>
        <fullName evidence="1">Uncharacterized protein</fullName>
    </submittedName>
</protein>
<evidence type="ECO:0000313" key="1">
    <source>
        <dbReference type="EMBL" id="MCI51886.1"/>
    </source>
</evidence>
<comment type="caution">
    <text evidence="1">The sequence shown here is derived from an EMBL/GenBank/DDBJ whole genome shotgun (WGS) entry which is preliminary data.</text>
</comment>
<keyword evidence="2" id="KW-1185">Reference proteome</keyword>
<feature type="non-terminal residue" evidence="1">
    <location>
        <position position="1"/>
    </location>
</feature>
<name>A0A392SVK2_9FABA</name>
<dbReference type="Proteomes" id="UP000265520">
    <property type="component" value="Unassembled WGS sequence"/>
</dbReference>
<dbReference type="EMBL" id="LXQA010438936">
    <property type="protein sequence ID" value="MCI51886.1"/>
    <property type="molecule type" value="Genomic_DNA"/>
</dbReference>